<comment type="caution">
    <text evidence="2">The sequence shown here is derived from an EMBL/GenBank/DDBJ whole genome shotgun (WGS) entry which is preliminary data.</text>
</comment>
<name>A0A0M3AP10_9SPHN</name>
<dbReference type="EMBL" id="LBIC01000010">
    <property type="protein sequence ID" value="KKW90259.1"/>
    <property type="molecule type" value="Genomic_DNA"/>
</dbReference>
<proteinExistence type="predicted"/>
<keyword evidence="3" id="KW-1185">Reference proteome</keyword>
<dbReference type="Pfam" id="PF21992">
    <property type="entry name" value="DUF6927"/>
    <property type="match status" value="1"/>
</dbReference>
<dbReference type="PATRIC" id="fig|56193.3.peg.4165"/>
<evidence type="ECO:0000259" key="1">
    <source>
        <dbReference type="Pfam" id="PF21992"/>
    </source>
</evidence>
<evidence type="ECO:0000313" key="3">
    <source>
        <dbReference type="Proteomes" id="UP000033874"/>
    </source>
</evidence>
<protein>
    <recommendedName>
        <fullName evidence="1">DUF6927 domain-containing protein</fullName>
    </recommendedName>
</protein>
<dbReference type="RefSeq" id="WP_046765351.1">
    <property type="nucleotide sequence ID" value="NZ_LBIC01000010.1"/>
</dbReference>
<evidence type="ECO:0000313" key="2">
    <source>
        <dbReference type="EMBL" id="KKW90259.1"/>
    </source>
</evidence>
<accession>A0A0M3AP10</accession>
<gene>
    <name evidence="2" type="ORF">YP76_19800</name>
</gene>
<dbReference type="AlphaFoldDB" id="A0A0M3AP10"/>
<dbReference type="STRING" id="56193.YP76_19800"/>
<sequence>MGWLFMPRSSMGGHASAKAYLDAQFTYERPQEDGSSRGLKVLASACPGNRVYYAATQVIADGKPGEVFAIVCLVRWNPRDKEGYIFGYKDMEESMGPCEAECPARILDLLTPTDKEYALDWRKRCRANLERRSRKLSDGDRLRLPEPVKFSDGHIGQEFIVAKRGRRLVLRDPDTGGYYRITRLMERAWSIVPTTRVHKTVFA</sequence>
<organism evidence="2 3">
    <name type="scientific">Sphingobium chungbukense</name>
    <dbReference type="NCBI Taxonomy" id="56193"/>
    <lineage>
        <taxon>Bacteria</taxon>
        <taxon>Pseudomonadati</taxon>
        <taxon>Pseudomonadota</taxon>
        <taxon>Alphaproteobacteria</taxon>
        <taxon>Sphingomonadales</taxon>
        <taxon>Sphingomonadaceae</taxon>
        <taxon>Sphingobium</taxon>
    </lineage>
</organism>
<reference evidence="2 3" key="1">
    <citation type="submission" date="2015-04" db="EMBL/GenBank/DDBJ databases">
        <title>Genome sequence of aromatic hydrocarbons-degrading Sphingobium chungbukense DJ77.</title>
        <authorList>
            <person name="Kim Y.-C."/>
            <person name="Chae J.-C."/>
        </authorList>
    </citation>
    <scope>NUCLEOTIDE SEQUENCE [LARGE SCALE GENOMIC DNA]</scope>
    <source>
        <strain evidence="2 3">DJ77</strain>
    </source>
</reference>
<dbReference type="Proteomes" id="UP000033874">
    <property type="component" value="Unassembled WGS sequence"/>
</dbReference>
<dbReference type="InterPro" id="IPR053845">
    <property type="entry name" value="DUF6927"/>
</dbReference>
<feature type="domain" description="DUF6927" evidence="1">
    <location>
        <begin position="112"/>
        <end position="184"/>
    </location>
</feature>